<reference evidence="4 5" key="1">
    <citation type="journal article" date="2020" name="Microorganisms">
        <title>Osmotic Adaptation and Compatible Solute Biosynthesis of Phototrophic Bacteria as Revealed from Genome Analyses.</title>
        <authorList>
            <person name="Imhoff J.F."/>
            <person name="Rahn T."/>
            <person name="Kunzel S."/>
            <person name="Keller A."/>
            <person name="Neulinger S.C."/>
        </authorList>
    </citation>
    <scope>NUCLEOTIDE SEQUENCE [LARGE SCALE GENOMIC DNA]</scope>
    <source>
        <strain evidence="4 5">DSM 15116</strain>
    </source>
</reference>
<dbReference type="EMBL" id="NRSH01000019">
    <property type="protein sequence ID" value="MBK1726020.1"/>
    <property type="molecule type" value="Genomic_DNA"/>
</dbReference>
<comment type="cofactor">
    <cofactor evidence="1">
        <name>Mg(2+)</name>
        <dbReference type="ChEBI" id="CHEBI:18420"/>
    </cofactor>
</comment>
<dbReference type="InterPro" id="IPR026037">
    <property type="entry name" value="PgpA"/>
</dbReference>
<keyword evidence="5" id="KW-1185">Reference proteome</keyword>
<accession>A0ABS1E3G5</accession>
<keyword evidence="1" id="KW-0378">Hydrolase</keyword>
<keyword evidence="1" id="KW-0460">Magnesium</keyword>
<dbReference type="CDD" id="cd06971">
    <property type="entry name" value="PgpA"/>
    <property type="match status" value="1"/>
</dbReference>
<name>A0ABS1E3G5_9GAMM</name>
<dbReference type="PANTHER" id="PTHR36305">
    <property type="entry name" value="PHOSPHATIDYLGLYCEROPHOSPHATASE A"/>
    <property type="match status" value="1"/>
</dbReference>
<dbReference type="PIRSF" id="PIRSF006162">
    <property type="entry name" value="PgpA"/>
    <property type="match status" value="1"/>
</dbReference>
<keyword evidence="1 2" id="KW-0472">Membrane</keyword>
<organism evidence="4 5">
    <name type="scientific">Halorhodospira neutriphila</name>
    <dbReference type="NCBI Taxonomy" id="168379"/>
    <lineage>
        <taxon>Bacteria</taxon>
        <taxon>Pseudomonadati</taxon>
        <taxon>Pseudomonadota</taxon>
        <taxon>Gammaproteobacteria</taxon>
        <taxon>Chromatiales</taxon>
        <taxon>Ectothiorhodospiraceae</taxon>
        <taxon>Halorhodospira</taxon>
    </lineage>
</organism>
<feature type="transmembrane region" description="Helical" evidence="2">
    <location>
        <begin position="79"/>
        <end position="97"/>
    </location>
</feature>
<keyword evidence="1" id="KW-0442">Lipid degradation</keyword>
<dbReference type="Proteomes" id="UP000738126">
    <property type="component" value="Unassembled WGS sequence"/>
</dbReference>
<evidence type="ECO:0000313" key="4">
    <source>
        <dbReference type="EMBL" id="MBK1726020.1"/>
    </source>
</evidence>
<evidence type="ECO:0000256" key="2">
    <source>
        <dbReference type="SAM" id="Phobius"/>
    </source>
</evidence>
<comment type="caution">
    <text evidence="4">The sequence shown here is derived from an EMBL/GenBank/DDBJ whole genome shotgun (WGS) entry which is preliminary data.</text>
</comment>
<comment type="pathway">
    <text evidence="1">Phospholipid metabolism; phosphatidylglycerol biosynthesis; phosphatidylglycerol from CDP-diacylglycerol: step 2/2.</text>
</comment>
<dbReference type="InterPro" id="IPR007686">
    <property type="entry name" value="YutG/PgpA"/>
</dbReference>
<dbReference type="SUPFAM" id="SSF101307">
    <property type="entry name" value="YutG-like"/>
    <property type="match status" value="1"/>
</dbReference>
<keyword evidence="1 2" id="KW-0812">Transmembrane</keyword>
<dbReference type="EC" id="3.1.3.27" evidence="1"/>
<keyword evidence="1" id="KW-1003">Cell membrane</keyword>
<evidence type="ECO:0000313" key="5">
    <source>
        <dbReference type="Proteomes" id="UP000738126"/>
    </source>
</evidence>
<dbReference type="Pfam" id="PF04608">
    <property type="entry name" value="PgpA"/>
    <property type="match status" value="1"/>
</dbReference>
<protein>
    <recommendedName>
        <fullName evidence="1">Phosphatidylglycerophosphatase A</fullName>
        <ecNumber evidence="1">3.1.3.27</ecNumber>
    </recommendedName>
    <alternativeName>
        <fullName evidence="1">Phosphatidylglycerolphosphate phosphatase A</fullName>
    </alternativeName>
</protein>
<evidence type="ECO:0000259" key="3">
    <source>
        <dbReference type="Pfam" id="PF04608"/>
    </source>
</evidence>
<dbReference type="PANTHER" id="PTHR36305:SF1">
    <property type="entry name" value="PHOSPHATIDYLGLYCEROPHOSPHATASE A"/>
    <property type="match status" value="1"/>
</dbReference>
<keyword evidence="1" id="KW-1208">Phospholipid metabolism</keyword>
<feature type="transmembrane region" description="Helical" evidence="2">
    <location>
        <begin position="48"/>
        <end position="67"/>
    </location>
</feature>
<keyword evidence="1" id="KW-0997">Cell inner membrane</keyword>
<dbReference type="RefSeq" id="WP_200256706.1">
    <property type="nucleotide sequence ID" value="NZ_NRSH01000019.1"/>
</dbReference>
<comment type="function">
    <text evidence="1">Lipid phosphatase which dephosphorylates phosphatidylglycerophosphate (PGP) to phosphatidylglycerol (PG).</text>
</comment>
<proteinExistence type="predicted"/>
<sequence>MSRAGFRLTDPRHFLALGFGLGLAPVAPGSFGTLAALPLLAVGALLPLAAYAAMAAAAALLGIWLCGRVAAEVGVPDHPAIVWDEVAGMLVAALPWVAGVGRLHPLADLLVLLALFRLFDTLKPWPIRALERRLAGGLGIVADDLAAGAAAAALWGGATLGLGRLAGA</sequence>
<comment type="subcellular location">
    <subcellularLocation>
        <location evidence="1">Cell inner membrane</location>
        <topology evidence="1">Multi-pass membrane protein</topology>
    </subcellularLocation>
</comment>
<keyword evidence="1" id="KW-0443">Lipid metabolism</keyword>
<evidence type="ECO:0000256" key="1">
    <source>
        <dbReference type="PIRNR" id="PIRNR006162"/>
    </source>
</evidence>
<dbReference type="InterPro" id="IPR036681">
    <property type="entry name" value="PgpA-like_sf"/>
</dbReference>
<keyword evidence="1" id="KW-0595">Phospholipid degradation</keyword>
<keyword evidence="1" id="KW-0479">Metal-binding</keyword>
<comment type="catalytic activity">
    <reaction evidence="1">
        <text>a 1,2-diacyl-sn-glycero-3-phospho-(1'-sn-glycero-3'-phosphate) + H2O = a 1,2-diacyl-sn-glycero-3-phospho-(1'-sn-glycerol) + phosphate</text>
        <dbReference type="Rhea" id="RHEA:33751"/>
        <dbReference type="ChEBI" id="CHEBI:15377"/>
        <dbReference type="ChEBI" id="CHEBI:43474"/>
        <dbReference type="ChEBI" id="CHEBI:60110"/>
        <dbReference type="ChEBI" id="CHEBI:64716"/>
        <dbReference type="EC" id="3.1.3.27"/>
    </reaction>
</comment>
<feature type="domain" description="YutG/PgpA" evidence="3">
    <location>
        <begin position="15"/>
        <end position="155"/>
    </location>
</feature>
<keyword evidence="2" id="KW-1133">Transmembrane helix</keyword>
<gene>
    <name evidence="4" type="ORF">CKO13_03090</name>
</gene>